<evidence type="ECO:0000256" key="1">
    <source>
        <dbReference type="SAM" id="MobiDB-lite"/>
    </source>
</evidence>
<proteinExistence type="predicted"/>
<sequence length="415" mass="43552">MHSSADHPQKIDYKIDPAGHVFFRVLEGEGETQEEAGKRLPDAVFVCTLCRSTAGREATMRDHVKSAAHSRRASRGGTSVLLENGGGPSLSSLVHPHGSSGGGGALRSPSGHEVSKVIDSNGVLKILQRKDAASSGQAAAEIPGEERAVSPAAGEQGEGAGEEGDGSPAWGAKSGDVKIVRVCEGEADEKAIDCFFEKHESAAAKLRSPSTQPGIPTAAATQPVSSAPSEAGDEGGVDAAEQPAGEGSAAAEEPAGEGSAAAGQPAGEGSAAAEQPAGEESFKFDPLPTLPACGVVCIKRQHDYHCRRRRSDPQHAAEPAAGPGQQGDEAGELRTRGGRSLPRRARGRWWWWWWRWWRGRRWLRGGAAFLASGPKDEEGERAAEVEEAVAKERVVQSLSISALGRGDQVRVKQIR</sequence>
<feature type="region of interest" description="Disordered" evidence="1">
    <location>
        <begin position="308"/>
        <end position="339"/>
    </location>
</feature>
<dbReference type="EMBL" id="CDMZ01005864">
    <property type="protein sequence ID" value="CEM55313.1"/>
    <property type="molecule type" value="Genomic_DNA"/>
</dbReference>
<name>A0A0G4IDH6_9ALVE</name>
<accession>A0A0G4IDH6</accession>
<evidence type="ECO:0000313" key="2">
    <source>
        <dbReference type="EMBL" id="CEM55313.1"/>
    </source>
</evidence>
<feature type="compositionally biased region" description="Low complexity" evidence="1">
    <location>
        <begin position="239"/>
        <end position="279"/>
    </location>
</feature>
<feature type="compositionally biased region" description="Polar residues" evidence="1">
    <location>
        <begin position="208"/>
        <end position="228"/>
    </location>
</feature>
<protein>
    <submittedName>
        <fullName evidence="2">Uncharacterized protein</fullName>
    </submittedName>
</protein>
<reference evidence="2" key="1">
    <citation type="submission" date="2014-11" db="EMBL/GenBank/DDBJ databases">
        <authorList>
            <person name="Otto D Thomas"/>
            <person name="Naeem Raeece"/>
        </authorList>
    </citation>
    <scope>NUCLEOTIDE SEQUENCE</scope>
</reference>
<dbReference type="VEuPathDB" id="CryptoDB:Cvel_13451"/>
<dbReference type="AlphaFoldDB" id="A0A0G4IDH6"/>
<organism evidence="2">
    <name type="scientific">Chromera velia CCMP2878</name>
    <dbReference type="NCBI Taxonomy" id="1169474"/>
    <lineage>
        <taxon>Eukaryota</taxon>
        <taxon>Sar</taxon>
        <taxon>Alveolata</taxon>
        <taxon>Colpodellida</taxon>
        <taxon>Chromeraceae</taxon>
        <taxon>Chromera</taxon>
    </lineage>
</organism>
<feature type="compositionally biased region" description="Low complexity" evidence="1">
    <location>
        <begin position="314"/>
        <end position="327"/>
    </location>
</feature>
<gene>
    <name evidence="2" type="ORF">Cvel_13451</name>
</gene>
<feature type="region of interest" description="Disordered" evidence="1">
    <location>
        <begin position="205"/>
        <end position="285"/>
    </location>
</feature>
<feature type="region of interest" description="Disordered" evidence="1">
    <location>
        <begin position="135"/>
        <end position="173"/>
    </location>
</feature>
<feature type="region of interest" description="Disordered" evidence="1">
    <location>
        <begin position="65"/>
        <end position="113"/>
    </location>
</feature>